<evidence type="ECO:0000256" key="5">
    <source>
        <dbReference type="ARBA" id="ARBA00022574"/>
    </source>
</evidence>
<evidence type="ECO:0000256" key="7">
    <source>
        <dbReference type="ARBA" id="ARBA00023212"/>
    </source>
</evidence>
<feature type="compositionally biased region" description="Polar residues" evidence="10">
    <location>
        <begin position="915"/>
        <end position="924"/>
    </location>
</feature>
<evidence type="ECO:0000256" key="3">
    <source>
        <dbReference type="ARBA" id="ARBA00022490"/>
    </source>
</evidence>
<sequence length="1457" mass="160265">MVTLEKVLGITAQNSSGLTCDPGTGHVAYLAGCVVVVLNPKENKQQHIFNTTRKSLSALAFSPDGKYIVTGENGHRPAVRIWDVEEKTQVAEMLGHKYGVACVAFSPNMKHIVSMGYQHDMVLNVWDWKKDIVVASNKVSCRVIALSFSEDSSYFVTVGNRHVRFWFLEASTEAKVTSTVPLVGRSGILGELHNNIFCGVACGRGRMAGNTFCVSYSGLLCQFNEKRVLDKWINLKCDELIFCGCTDGIVRIFQAHSLLYLTNLPKPHYLGVDVAQGLDPRKAEAVYPDTVALTFDPNHQWLSCVYKDHSIYIWDVKDINEVSKIWSELFHSSFVWNVEVYPEFEDQRACLPSGTFLTCSSDNTIRFWNVDSGSDPQWQKNIFSDSLLKVVYVENDTQHLQDMSHFPDRGNENGTPMDMKAGVRVMQMVHELHFMDELIKVEAHDAEVLCLEYSKPETGVTLLASASRDRLIHVLNVEKNYNLEQTLDDHSSSITAIKFAGTRDVQMISCGADKSIYFRSAQQTSDGLHFVRTHHVAEKTTLYDMDIDITQKYVAVACQDRNVRVYNTVSGKQKKCYKGSQGDEGSLLKVHVDPSGTFLATSCSDKSISMIDFYSGECVAKMFGHSEIVTGMKFTYDCRHLITVSGDSCVFIWHLGPEITSCMKQHLLEINHQEQQPQPKDQNQETYASTPSEIRSLSPGEQTEDEMEEECEPEELLKTPSKESLDPDHLLRLYVSGWKAEAPSLAHSILGSLFPTKYPRCLLTNGKLPLWAKRLLGDDDAADSSAFHAKRSYQPHGRWAERAEQEPLKTILGAWTRDPYFTPMKPDNLEDSVLDSVEPQNLAGLLSECSLGNGHAPPGEGLMSYLPHPEREATETRELILCSPEAEVIEMPREYYEEAEAEAGPEDQQGDSYLRVSSVSSKDQSPPEDSGESEAELECSFAAAHVSAPCTDPGPHLPMTEHSSSEELCQPEVPGLGNGSLPQTPEQEKFLRHHFETLTDAPAEELFHGSLGDMKISETEDYFFNPRLSISAQFLSRLQKPSRFPPRLPLHLMQSPESQPMGQEGNQPKVGPLRAGTGYVSSDGTNVLSGQKADETPEVLCLSTPPLAGLASCVPPSSVPPTDRKPPTPTAVLTTGREQSISAPSTPSTCSYLESTTNSHAKITRSISLEDSEGSVTAELPRSLHKLLSPDQEFQAIPTTVALTSSIKGHEPALPSWGNHEARASLKLTLASVCEQLLSPPPLVPPTTQVWSQEPGDGPPSVAVTVASFCAPSPVDMSTLGLHSSVFLPKTSASGPLTPPAHLHNLQLLESRSRMPGGTAALLEPIPDASSVIPDSPGHWDTEVPPPALFDLGSVGSVLHRLQTAFQEALDLYLTLVSSNQLGAEQQQAQTELASTFHWIYNQLEASNCMTPPQTLPSPGPLSPPTLCPLASPNLQALLEHYSELLVQAVRRKARGD</sequence>
<organism evidence="14 15">
    <name type="scientific">Apodemus speciosus</name>
    <name type="common">Large Japanese field mouse</name>
    <dbReference type="NCBI Taxonomy" id="105296"/>
    <lineage>
        <taxon>Eukaryota</taxon>
        <taxon>Metazoa</taxon>
        <taxon>Chordata</taxon>
        <taxon>Craniata</taxon>
        <taxon>Vertebrata</taxon>
        <taxon>Euteleostomi</taxon>
        <taxon>Mammalia</taxon>
        <taxon>Eutheria</taxon>
        <taxon>Euarchontoglires</taxon>
        <taxon>Glires</taxon>
        <taxon>Rodentia</taxon>
        <taxon>Myomorpha</taxon>
        <taxon>Muroidea</taxon>
        <taxon>Muridae</taxon>
        <taxon>Murinae</taxon>
        <taxon>Apodemus</taxon>
    </lineage>
</organism>
<feature type="compositionally biased region" description="Acidic residues" evidence="10">
    <location>
        <begin position="702"/>
        <end position="714"/>
    </location>
</feature>
<dbReference type="InterPro" id="IPR011044">
    <property type="entry name" value="Quino_amine_DH_bsu"/>
</dbReference>
<feature type="domain" description="MABP1/WDR62 first WD40" evidence="11">
    <location>
        <begin position="16"/>
        <end position="329"/>
    </location>
</feature>
<dbReference type="Pfam" id="PF24780">
    <property type="entry name" value="WD40_MABP1-WDR62_1st"/>
    <property type="match status" value="1"/>
</dbReference>
<evidence type="ECO:0000256" key="10">
    <source>
        <dbReference type="SAM" id="MobiDB-lite"/>
    </source>
</evidence>
<dbReference type="Pfam" id="PF24795">
    <property type="entry name" value="WDR62-MABP1_CC"/>
    <property type="match status" value="1"/>
</dbReference>
<feature type="domain" description="MABP1/WDR62 second WD40" evidence="12">
    <location>
        <begin position="335"/>
        <end position="655"/>
    </location>
</feature>
<feature type="compositionally biased region" description="Acidic residues" evidence="10">
    <location>
        <begin position="897"/>
        <end position="909"/>
    </location>
</feature>
<dbReference type="SMART" id="SM00320">
    <property type="entry name" value="WD40"/>
    <property type="match status" value="10"/>
</dbReference>
<dbReference type="InterPro" id="IPR052779">
    <property type="entry name" value="WDR62"/>
</dbReference>
<feature type="region of interest" description="Disordered" evidence="10">
    <location>
        <begin position="674"/>
        <end position="722"/>
    </location>
</feature>
<dbReference type="Gene3D" id="2.130.10.10">
    <property type="entry name" value="YVTN repeat-like/Quinoprotein amine dehydrogenase"/>
    <property type="match status" value="3"/>
</dbReference>
<evidence type="ECO:0000313" key="14">
    <source>
        <dbReference type="EMBL" id="GAB1291870.1"/>
    </source>
</evidence>
<dbReference type="SUPFAM" id="SSF50998">
    <property type="entry name" value="Quinoprotein alcohol dehydrogenase-like"/>
    <property type="match status" value="1"/>
</dbReference>
<dbReference type="InterPro" id="IPR001680">
    <property type="entry name" value="WD40_rpt"/>
</dbReference>
<evidence type="ECO:0000256" key="9">
    <source>
        <dbReference type="PROSITE-ProRule" id="PRU00221"/>
    </source>
</evidence>
<dbReference type="InterPro" id="IPR056364">
    <property type="entry name" value="WDR62-MABP1_CC"/>
</dbReference>
<evidence type="ECO:0000259" key="11">
    <source>
        <dbReference type="Pfam" id="PF24780"/>
    </source>
</evidence>
<keyword evidence="6" id="KW-0677">Repeat</keyword>
<evidence type="ECO:0000256" key="6">
    <source>
        <dbReference type="ARBA" id="ARBA00022737"/>
    </source>
</evidence>
<reference evidence="14 15" key="1">
    <citation type="submission" date="2024-08" db="EMBL/GenBank/DDBJ databases">
        <title>The draft genome of Apodemus speciosus.</title>
        <authorList>
            <person name="Nabeshima K."/>
            <person name="Suzuki S."/>
            <person name="Onuma M."/>
        </authorList>
    </citation>
    <scope>NUCLEOTIDE SEQUENCE [LARGE SCALE GENOMIC DNA]</scope>
    <source>
        <strain evidence="14">IB14-021</strain>
    </source>
</reference>
<keyword evidence="7" id="KW-0206">Cytoskeleton</keyword>
<evidence type="ECO:0000256" key="4">
    <source>
        <dbReference type="ARBA" id="ARBA00022553"/>
    </source>
</evidence>
<dbReference type="SUPFAM" id="SSF50969">
    <property type="entry name" value="YVTN repeat-like/Quinoprotein amine dehydrogenase"/>
    <property type="match status" value="1"/>
</dbReference>
<evidence type="ECO:0000256" key="1">
    <source>
        <dbReference type="ARBA" id="ARBA00004123"/>
    </source>
</evidence>
<evidence type="ECO:0000259" key="12">
    <source>
        <dbReference type="Pfam" id="PF24782"/>
    </source>
</evidence>
<evidence type="ECO:0000259" key="13">
    <source>
        <dbReference type="Pfam" id="PF24795"/>
    </source>
</evidence>
<keyword evidence="3" id="KW-0963">Cytoplasm</keyword>
<feature type="compositionally biased region" description="Low complexity" evidence="10">
    <location>
        <begin position="674"/>
        <end position="685"/>
    </location>
</feature>
<name>A0ABQ0EY27_APOSI</name>
<evidence type="ECO:0000313" key="15">
    <source>
        <dbReference type="Proteomes" id="UP001623349"/>
    </source>
</evidence>
<feature type="compositionally biased region" description="Polar residues" evidence="10">
    <location>
        <begin position="686"/>
        <end position="695"/>
    </location>
</feature>
<keyword evidence="15" id="KW-1185">Reference proteome</keyword>
<evidence type="ECO:0000256" key="8">
    <source>
        <dbReference type="ARBA" id="ARBA00023242"/>
    </source>
</evidence>
<feature type="repeat" description="WD" evidence="9">
    <location>
        <begin position="622"/>
        <end position="655"/>
    </location>
</feature>
<dbReference type="PANTHER" id="PTHR45589">
    <property type="entry name" value="WD REPEAT DOMAIN 62, ISOFORM G"/>
    <property type="match status" value="1"/>
</dbReference>
<dbReference type="InterPro" id="IPR011047">
    <property type="entry name" value="Quinoprotein_ADH-like_sf"/>
</dbReference>
<dbReference type="EMBL" id="BAAFST010000007">
    <property type="protein sequence ID" value="GAB1291870.1"/>
    <property type="molecule type" value="Genomic_DNA"/>
</dbReference>
<dbReference type="InterPro" id="IPR056162">
    <property type="entry name" value="WD40_MABP1-WDR62_2nd"/>
</dbReference>
<feature type="region of interest" description="Disordered" evidence="10">
    <location>
        <begin position="950"/>
        <end position="983"/>
    </location>
</feature>
<dbReference type="PROSITE" id="PS50294">
    <property type="entry name" value="WD_REPEATS_REGION"/>
    <property type="match status" value="1"/>
</dbReference>
<feature type="domain" description="MABP1/WRD62 coiled-coil" evidence="13">
    <location>
        <begin position="1346"/>
        <end position="1453"/>
    </location>
</feature>
<proteinExistence type="predicted"/>
<dbReference type="Pfam" id="PF24782">
    <property type="entry name" value="WD40_MABP1-WDR62_2nd"/>
    <property type="match status" value="1"/>
</dbReference>
<dbReference type="Proteomes" id="UP001623349">
    <property type="component" value="Unassembled WGS sequence"/>
</dbReference>
<keyword evidence="5 9" id="KW-0853">WD repeat</keyword>
<gene>
    <name evidence="14" type="ORF">APTSU1_000710000</name>
</gene>
<dbReference type="InterPro" id="IPR056161">
    <property type="entry name" value="WD40_MABP1-WDR62_1st"/>
</dbReference>
<keyword evidence="8" id="KW-0539">Nucleus</keyword>
<dbReference type="InterPro" id="IPR015943">
    <property type="entry name" value="WD40/YVTN_repeat-like_dom_sf"/>
</dbReference>
<keyword evidence="4" id="KW-0597">Phosphoprotein</keyword>
<comment type="caution">
    <text evidence="14">The sequence shown here is derived from an EMBL/GenBank/DDBJ whole genome shotgun (WGS) entry which is preliminary data.</text>
</comment>
<dbReference type="PANTHER" id="PTHR45589:SF3">
    <property type="entry name" value="WD REPEAT-CONTAINING PROTEIN 62"/>
    <property type="match status" value="1"/>
</dbReference>
<comment type="subcellular location">
    <subcellularLocation>
        <location evidence="2">Cytoplasm</location>
        <location evidence="2">Cytoskeleton</location>
        <location evidence="2">Spindle pole</location>
    </subcellularLocation>
    <subcellularLocation>
        <location evidence="1">Nucleus</location>
    </subcellularLocation>
</comment>
<evidence type="ECO:0000256" key="2">
    <source>
        <dbReference type="ARBA" id="ARBA00004647"/>
    </source>
</evidence>
<dbReference type="PROSITE" id="PS50082">
    <property type="entry name" value="WD_REPEATS_2"/>
    <property type="match status" value="1"/>
</dbReference>
<accession>A0ABQ0EY27</accession>
<protein>
    <submittedName>
        <fullName evidence="14">WD repeat-containing protein 62</fullName>
    </submittedName>
</protein>
<feature type="region of interest" description="Disordered" evidence="10">
    <location>
        <begin position="896"/>
        <end position="936"/>
    </location>
</feature>